<sequence>MDLKHKNAPHHRETMIPRRQTGNRDKIESKLAKPRISTASAKLRVKQDRQLNAIEPSVVSKVSLFKITPTKKLFTQRSIPDELKGRPRIVGNEGQIDTLYQYTKKIAQELFTKQNYKILFPSCLNVQSLSRLSFLSTSSRSSSISMGSKIPVLRKSSIAPDIDLSMKEPTQEDLSMKAAYTFLSQLVNSQKEKIANYCDFLLLYCALTLSICNHEAGQNALSFIPKFLKYGFTRIEEVNILFAVLLRVCDAAPEFRENVVNILAKLAQLQQSLADRLENGSTHRDANLSSLCNDVLNKLGRKSGQNNEKFKSISETVNEDIAIEMLGKYVEILEDNGQPSDIIDFVRNITSVMLKFSGSANVLERAAACVESVLPFCDEIPIDVVFHCLSLCFSILSGEMFLSGEKSFVASEAIQQLTTSIFDCIPANILIPSLASVINQANGAKLEMVLQNVGQYLKYPPENFDIGLLDYITDSIELFHPDVKVPFELQKKYDPIDNIEMLEKSLERLNDPDTIFEEIDTIISLSPNGNFDNYPAYIKPILQAAYIIQNGVDEQNINSFDKDMVQHIQMVQEKLDTMEEEDIEESEFGPQAIQREFEAFVDSENANTEEIESNSIIECVQNITDENGNINENPNYVAETVDPLSSES</sequence>
<organism evidence="2 3">
    <name type="scientific">Tritrichomonas foetus</name>
    <dbReference type="NCBI Taxonomy" id="1144522"/>
    <lineage>
        <taxon>Eukaryota</taxon>
        <taxon>Metamonada</taxon>
        <taxon>Parabasalia</taxon>
        <taxon>Tritrichomonadida</taxon>
        <taxon>Tritrichomonadidae</taxon>
        <taxon>Tritrichomonas</taxon>
    </lineage>
</organism>
<dbReference type="InterPro" id="IPR011989">
    <property type="entry name" value="ARM-like"/>
</dbReference>
<feature type="region of interest" description="Disordered" evidence="1">
    <location>
        <begin position="1"/>
        <end position="26"/>
    </location>
</feature>
<name>A0A1J4JQ06_9EUKA</name>
<dbReference type="OrthoDB" id="10545409at2759"/>
<dbReference type="GeneID" id="94844286"/>
<dbReference type="Gene3D" id="1.25.10.10">
    <property type="entry name" value="Leucine-rich Repeat Variant"/>
    <property type="match status" value="1"/>
</dbReference>
<protein>
    <submittedName>
        <fullName evidence="2">Uncharacterized protein</fullName>
    </submittedName>
</protein>
<dbReference type="SUPFAM" id="SSF48371">
    <property type="entry name" value="ARM repeat"/>
    <property type="match status" value="1"/>
</dbReference>
<proteinExistence type="predicted"/>
<reference evidence="2" key="1">
    <citation type="submission" date="2016-10" db="EMBL/GenBank/DDBJ databases">
        <authorList>
            <person name="Benchimol M."/>
            <person name="Almeida L.G."/>
            <person name="Vasconcelos A.T."/>
            <person name="Perreira-Neves A."/>
            <person name="Rosa I.A."/>
            <person name="Tasca T."/>
            <person name="Bogo M.R."/>
            <person name="de Souza W."/>
        </authorList>
    </citation>
    <scope>NUCLEOTIDE SEQUENCE [LARGE SCALE GENOMIC DNA]</scope>
    <source>
        <strain evidence="2">K</strain>
    </source>
</reference>
<dbReference type="VEuPathDB" id="TrichDB:TRFO_34282"/>
<dbReference type="EMBL" id="MLAK01001012">
    <property type="protein sequence ID" value="OHS99308.1"/>
    <property type="molecule type" value="Genomic_DNA"/>
</dbReference>
<dbReference type="AlphaFoldDB" id="A0A1J4JQ06"/>
<keyword evidence="3" id="KW-1185">Reference proteome</keyword>
<evidence type="ECO:0000313" key="3">
    <source>
        <dbReference type="Proteomes" id="UP000179807"/>
    </source>
</evidence>
<dbReference type="RefSeq" id="XP_068352445.1">
    <property type="nucleotide sequence ID" value="XM_068509582.1"/>
</dbReference>
<accession>A0A1J4JQ06</accession>
<feature type="region of interest" description="Disordered" evidence="1">
    <location>
        <begin position="627"/>
        <end position="648"/>
    </location>
</feature>
<dbReference type="Proteomes" id="UP000179807">
    <property type="component" value="Unassembled WGS sequence"/>
</dbReference>
<comment type="caution">
    <text evidence="2">The sequence shown here is derived from an EMBL/GenBank/DDBJ whole genome shotgun (WGS) entry which is preliminary data.</text>
</comment>
<gene>
    <name evidence="2" type="ORF">TRFO_34282</name>
</gene>
<dbReference type="InterPro" id="IPR016024">
    <property type="entry name" value="ARM-type_fold"/>
</dbReference>
<evidence type="ECO:0000256" key="1">
    <source>
        <dbReference type="SAM" id="MobiDB-lite"/>
    </source>
</evidence>
<evidence type="ECO:0000313" key="2">
    <source>
        <dbReference type="EMBL" id="OHS99308.1"/>
    </source>
</evidence>